<dbReference type="Pfam" id="PF01212">
    <property type="entry name" value="Beta_elim_lyase"/>
    <property type="match status" value="1"/>
</dbReference>
<name>A0A916W1R4_9BACT</name>
<dbReference type="InterPro" id="IPR015421">
    <property type="entry name" value="PyrdxlP-dep_Trfase_major"/>
</dbReference>
<protein>
    <submittedName>
        <fullName evidence="7">Threonine aldolase</fullName>
    </submittedName>
</protein>
<gene>
    <name evidence="7" type="ORF">GCM10011507_10090</name>
</gene>
<dbReference type="GO" id="GO:0006545">
    <property type="term" value="P:glycine biosynthetic process"/>
    <property type="evidence" value="ECO:0007669"/>
    <property type="project" value="TreeGrafter"/>
</dbReference>
<keyword evidence="3" id="KW-0663">Pyridoxal phosphate</keyword>
<dbReference type="GO" id="GO:0008732">
    <property type="term" value="F:L-allo-threonine aldolase activity"/>
    <property type="evidence" value="ECO:0007669"/>
    <property type="project" value="TreeGrafter"/>
</dbReference>
<sequence>MTEWIDLRSDTVTKPTAAMREAMAAAEVGDDVYGEDPTVNRLEREAADVFGKDVAIFVPTGTMGNQIAIRLHTQHGQEVICESRAHVLDWEMATMASFSGCVARTVAAERGILTWELVRKVIGPKLYFRAQTGLICVENTHNMAGGTVTPLGNLREIWAGAREAGLPVHLDGARIFNAAAALGVSVAELSSGFDTVMFCLSKGLGAPVGSMLVGSRPAIERARIFRKALGGGMRQAGVLAAAGLIALNEMPKRLHEDHANARLLAEAVAGLPGVEIDLECVQTNIVIFSLCDGDAGAFVAALKQRGVLASAIGPHAVRFVTHYDVSREACERAAGIASELLRAR</sequence>
<organism evidence="7 8">
    <name type="scientific">Edaphobacter acidisoli</name>
    <dbReference type="NCBI Taxonomy" id="2040573"/>
    <lineage>
        <taxon>Bacteria</taxon>
        <taxon>Pseudomonadati</taxon>
        <taxon>Acidobacteriota</taxon>
        <taxon>Terriglobia</taxon>
        <taxon>Terriglobales</taxon>
        <taxon>Acidobacteriaceae</taxon>
        <taxon>Edaphobacter</taxon>
    </lineage>
</organism>
<evidence type="ECO:0000256" key="5">
    <source>
        <dbReference type="PIRSR" id="PIRSR017617-1"/>
    </source>
</evidence>
<evidence type="ECO:0000256" key="4">
    <source>
        <dbReference type="ARBA" id="ARBA00023239"/>
    </source>
</evidence>
<dbReference type="CDD" id="cd06502">
    <property type="entry name" value="TA_like"/>
    <property type="match status" value="1"/>
</dbReference>
<comment type="cofactor">
    <cofactor evidence="1">
        <name>pyridoxal 5'-phosphate</name>
        <dbReference type="ChEBI" id="CHEBI:597326"/>
    </cofactor>
</comment>
<dbReference type="Proteomes" id="UP000648801">
    <property type="component" value="Unassembled WGS sequence"/>
</dbReference>
<dbReference type="InterPro" id="IPR015422">
    <property type="entry name" value="PyrdxlP-dep_Trfase_small"/>
</dbReference>
<feature type="modified residue" description="N6-(pyridoxal phosphate)lysine" evidence="5">
    <location>
        <position position="202"/>
    </location>
</feature>
<evidence type="ECO:0000259" key="6">
    <source>
        <dbReference type="Pfam" id="PF01212"/>
    </source>
</evidence>
<dbReference type="PIRSF" id="PIRSF017617">
    <property type="entry name" value="Thr_aldolase"/>
    <property type="match status" value="1"/>
</dbReference>
<dbReference type="InterPro" id="IPR015424">
    <property type="entry name" value="PyrdxlP-dep_Trfase"/>
</dbReference>
<keyword evidence="8" id="KW-1185">Reference proteome</keyword>
<dbReference type="FunFam" id="3.40.640.10:FF:000030">
    <property type="entry name" value="Low-specificity L-threonine aldolase"/>
    <property type="match status" value="1"/>
</dbReference>
<dbReference type="Gene3D" id="3.40.640.10">
    <property type="entry name" value="Type I PLP-dependent aspartate aminotransferase-like (Major domain)"/>
    <property type="match status" value="1"/>
</dbReference>
<evidence type="ECO:0000313" key="7">
    <source>
        <dbReference type="EMBL" id="GGA60546.1"/>
    </source>
</evidence>
<dbReference type="PANTHER" id="PTHR48097">
    <property type="entry name" value="L-THREONINE ALDOLASE-RELATED"/>
    <property type="match status" value="1"/>
</dbReference>
<dbReference type="AlphaFoldDB" id="A0A916W1R4"/>
<evidence type="ECO:0000313" key="8">
    <source>
        <dbReference type="Proteomes" id="UP000648801"/>
    </source>
</evidence>
<dbReference type="EMBL" id="BMJB01000001">
    <property type="protein sequence ID" value="GGA60546.1"/>
    <property type="molecule type" value="Genomic_DNA"/>
</dbReference>
<dbReference type="InterPro" id="IPR023603">
    <property type="entry name" value="Low_specificity_L-TA-like"/>
</dbReference>
<dbReference type="Gene3D" id="3.90.1150.10">
    <property type="entry name" value="Aspartate Aminotransferase, domain 1"/>
    <property type="match status" value="1"/>
</dbReference>
<proteinExistence type="inferred from homology"/>
<reference evidence="7" key="2">
    <citation type="submission" date="2020-09" db="EMBL/GenBank/DDBJ databases">
        <authorList>
            <person name="Sun Q."/>
            <person name="Zhou Y."/>
        </authorList>
    </citation>
    <scope>NUCLEOTIDE SEQUENCE</scope>
    <source>
        <strain evidence="7">CGMCC 1.15447</strain>
    </source>
</reference>
<keyword evidence="4" id="KW-0456">Lyase</keyword>
<feature type="domain" description="Aromatic amino acid beta-eliminating lyase/threonine aldolase" evidence="6">
    <location>
        <begin position="6"/>
        <end position="288"/>
    </location>
</feature>
<dbReference type="FunFam" id="3.90.1150.10:FF:000041">
    <property type="entry name" value="Low-specificity L-threonine aldolase"/>
    <property type="match status" value="1"/>
</dbReference>
<evidence type="ECO:0000256" key="3">
    <source>
        <dbReference type="ARBA" id="ARBA00022898"/>
    </source>
</evidence>
<reference evidence="7" key="1">
    <citation type="journal article" date="2014" name="Int. J. Syst. Evol. Microbiol.">
        <title>Complete genome sequence of Corynebacterium casei LMG S-19264T (=DSM 44701T), isolated from a smear-ripened cheese.</title>
        <authorList>
            <consortium name="US DOE Joint Genome Institute (JGI-PGF)"/>
            <person name="Walter F."/>
            <person name="Albersmeier A."/>
            <person name="Kalinowski J."/>
            <person name="Ruckert C."/>
        </authorList>
    </citation>
    <scope>NUCLEOTIDE SEQUENCE</scope>
    <source>
        <strain evidence="7">CGMCC 1.15447</strain>
    </source>
</reference>
<dbReference type="RefSeq" id="WP_188758180.1">
    <property type="nucleotide sequence ID" value="NZ_BMJB01000001.1"/>
</dbReference>
<dbReference type="GO" id="GO:0005829">
    <property type="term" value="C:cytosol"/>
    <property type="evidence" value="ECO:0007669"/>
    <property type="project" value="TreeGrafter"/>
</dbReference>
<accession>A0A916W1R4</accession>
<dbReference type="NCBIfam" id="NF007825">
    <property type="entry name" value="PRK10534.1"/>
    <property type="match status" value="1"/>
</dbReference>
<dbReference type="InterPro" id="IPR001597">
    <property type="entry name" value="ArAA_b-elim_lyase/Thr_aldolase"/>
</dbReference>
<dbReference type="GO" id="GO:0006567">
    <property type="term" value="P:L-threonine catabolic process"/>
    <property type="evidence" value="ECO:0007669"/>
    <property type="project" value="TreeGrafter"/>
</dbReference>
<evidence type="ECO:0000256" key="1">
    <source>
        <dbReference type="ARBA" id="ARBA00001933"/>
    </source>
</evidence>
<dbReference type="PANTHER" id="PTHR48097:SF9">
    <property type="entry name" value="L-THREONINE ALDOLASE"/>
    <property type="match status" value="1"/>
</dbReference>
<comment type="caution">
    <text evidence="7">The sequence shown here is derived from an EMBL/GenBank/DDBJ whole genome shotgun (WGS) entry which is preliminary data.</text>
</comment>
<evidence type="ECO:0000256" key="2">
    <source>
        <dbReference type="ARBA" id="ARBA00006966"/>
    </source>
</evidence>
<comment type="similarity">
    <text evidence="2">Belongs to the threonine aldolase family.</text>
</comment>
<dbReference type="NCBIfam" id="NF041359">
    <property type="entry name" value="GntG_guanitoxin"/>
    <property type="match status" value="1"/>
</dbReference>
<dbReference type="SUPFAM" id="SSF53383">
    <property type="entry name" value="PLP-dependent transferases"/>
    <property type="match status" value="1"/>
</dbReference>